<dbReference type="Proteomes" id="UP001326110">
    <property type="component" value="Chromosome"/>
</dbReference>
<keyword evidence="14" id="KW-0732">Signal</keyword>
<keyword evidence="5" id="KW-0410">Iron transport</keyword>
<dbReference type="InterPro" id="IPR036942">
    <property type="entry name" value="Beta-barrel_TonB_sf"/>
</dbReference>
<evidence type="ECO:0000256" key="5">
    <source>
        <dbReference type="ARBA" id="ARBA00022496"/>
    </source>
</evidence>
<evidence type="ECO:0000256" key="7">
    <source>
        <dbReference type="ARBA" id="ARBA00023004"/>
    </source>
</evidence>
<accession>A0ABZ0Y344</accession>
<dbReference type="PANTHER" id="PTHR32552:SF74">
    <property type="entry name" value="HYDROXAMATE SIDEROPHORE RECEPTOR FHUE"/>
    <property type="match status" value="1"/>
</dbReference>
<evidence type="ECO:0000256" key="10">
    <source>
        <dbReference type="ARBA" id="ARBA00023170"/>
    </source>
</evidence>
<evidence type="ECO:0000313" key="16">
    <source>
        <dbReference type="EMBL" id="WQH06460.1"/>
    </source>
</evidence>
<keyword evidence="9 12" id="KW-0472">Membrane</keyword>
<comment type="subcellular location">
    <subcellularLocation>
        <location evidence="1 12">Cell outer membrane</location>
        <topology evidence="1 12">Multi-pass membrane protein</topology>
    </subcellularLocation>
</comment>
<evidence type="ECO:0000259" key="15">
    <source>
        <dbReference type="SMART" id="SM00965"/>
    </source>
</evidence>
<evidence type="ECO:0000256" key="14">
    <source>
        <dbReference type="SAM" id="SignalP"/>
    </source>
</evidence>
<sequence length="808" mass="87003">MKQSPPRLQSAALAVLSAWAMLLALPAQPALAQASTALQNFAIPAGALGPALSQFAVALGASIAIDSNLVAGKTTRGLNGSYTAGDGFARLLDGTGLELVDQGNRSYTLRKPAVADNPAALSAVTVSAQADPGTEGTGSYTSAAMNTATGLTLSQRQTPQSVSVVGRQQMDDFHLTTLQDVAQAVPGIYSKGQAVSDQETTYYARGFAVSQVSVDGLGLDVTGFNERNVSADMVMIDRVEVVRGATGLMQGAGAPAGSINLIRKRPTAVPLFNASASVGSWHDRHVTADVGGALNETGTLRARVAGSWRDSDSFVDVVNHQNATLYGIVEGELAPATTLAVGFSTQQTRTNGVFVGLPTFADGRHMDLPRSTYLNNADSFQDRDNDVLFADLEHQLANGWRARFAATHIDASSDTRNTTNNRIDGQPYQLNQTETGWKYGTRQSVADARISGPVQWFGRRHEVLAGASYRSDASTAAQSWDSLSSRTVDIGNWNPYQYQMVGGVVAPYNWGRKTREKGLYAAANLSLADPLHLVLGGRFGWYTQDVTGWYETAATWKRSLDESARFTPYAGVVYDVSRQHSLYASATKIFQPQSAMDVNGNTLPPLAGTNLELGVKGEYFDRKLNASAAVFHIDQTNRAMRDEVNCPTGGRLSCSRAAGEVESEGVDLQVSGQLAPGWQLTGGYTYVLAKYTKDSNAANVGQRTATDEPRHLFKLFSSYRLGQWNLGGSVYAQDRIYRSETGYNTAQGAYAIAGLSAGYRIDRNWQLRVNVDNLFDRRYYSALGYSWSGGLDRYGAPRSVLVSLDYRM</sequence>
<dbReference type="Pfam" id="PF07660">
    <property type="entry name" value="STN"/>
    <property type="match status" value="1"/>
</dbReference>
<keyword evidence="7" id="KW-0408">Iron</keyword>
<evidence type="ECO:0000256" key="11">
    <source>
        <dbReference type="ARBA" id="ARBA00023237"/>
    </source>
</evidence>
<dbReference type="InterPro" id="IPR039426">
    <property type="entry name" value="TonB-dep_rcpt-like"/>
</dbReference>
<evidence type="ECO:0000256" key="8">
    <source>
        <dbReference type="ARBA" id="ARBA00023077"/>
    </source>
</evidence>
<dbReference type="RefSeq" id="WP_040377824.1">
    <property type="nucleotide sequence ID" value="NZ_CP140152.1"/>
</dbReference>
<comment type="similarity">
    <text evidence="2 12 13">Belongs to the TonB-dependent receptor family.</text>
</comment>
<dbReference type="InterPro" id="IPR000531">
    <property type="entry name" value="Beta-barrel_TonB"/>
</dbReference>
<feature type="domain" description="Secretin/TonB short N-terminal" evidence="15">
    <location>
        <begin position="61"/>
        <end position="112"/>
    </location>
</feature>
<dbReference type="SMART" id="SM00965">
    <property type="entry name" value="STN"/>
    <property type="match status" value="1"/>
</dbReference>
<dbReference type="Pfam" id="PF00593">
    <property type="entry name" value="TonB_dep_Rec_b-barrel"/>
    <property type="match status" value="1"/>
</dbReference>
<dbReference type="InterPro" id="IPR012910">
    <property type="entry name" value="Plug_dom"/>
</dbReference>
<dbReference type="Gene3D" id="3.55.50.30">
    <property type="match status" value="1"/>
</dbReference>
<evidence type="ECO:0000313" key="17">
    <source>
        <dbReference type="Proteomes" id="UP001326110"/>
    </source>
</evidence>
<evidence type="ECO:0000256" key="9">
    <source>
        <dbReference type="ARBA" id="ARBA00023136"/>
    </source>
</evidence>
<evidence type="ECO:0000256" key="6">
    <source>
        <dbReference type="ARBA" id="ARBA00022692"/>
    </source>
</evidence>
<keyword evidence="3 12" id="KW-0813">Transport</keyword>
<proteinExistence type="inferred from homology"/>
<dbReference type="InterPro" id="IPR010105">
    <property type="entry name" value="TonB_sidphr_rcpt"/>
</dbReference>
<protein>
    <submittedName>
        <fullName evidence="16">TonB-dependent siderophore receptor</fullName>
    </submittedName>
</protein>
<evidence type="ECO:0000256" key="12">
    <source>
        <dbReference type="PROSITE-ProRule" id="PRU01360"/>
    </source>
</evidence>
<keyword evidence="11 12" id="KW-0998">Cell outer membrane</keyword>
<keyword evidence="17" id="KW-1185">Reference proteome</keyword>
<name>A0ABZ0Y344_9BURK</name>
<feature type="chain" id="PRO_5046370403" evidence="14">
    <location>
        <begin position="33"/>
        <end position="808"/>
    </location>
</feature>
<dbReference type="InterPro" id="IPR037066">
    <property type="entry name" value="Plug_dom_sf"/>
</dbReference>
<dbReference type="InterPro" id="IPR011662">
    <property type="entry name" value="Secretin/TonB_short_N"/>
</dbReference>
<evidence type="ECO:0000256" key="4">
    <source>
        <dbReference type="ARBA" id="ARBA00022452"/>
    </source>
</evidence>
<dbReference type="Gene3D" id="2.40.170.20">
    <property type="entry name" value="TonB-dependent receptor, beta-barrel domain"/>
    <property type="match status" value="1"/>
</dbReference>
<evidence type="ECO:0000256" key="2">
    <source>
        <dbReference type="ARBA" id="ARBA00009810"/>
    </source>
</evidence>
<evidence type="ECO:0000256" key="3">
    <source>
        <dbReference type="ARBA" id="ARBA00022448"/>
    </source>
</evidence>
<gene>
    <name evidence="16" type="ORF">SR858_09095</name>
</gene>
<dbReference type="Pfam" id="PF07715">
    <property type="entry name" value="Plug"/>
    <property type="match status" value="1"/>
</dbReference>
<keyword evidence="10 16" id="KW-0675">Receptor</keyword>
<dbReference type="NCBIfam" id="TIGR01783">
    <property type="entry name" value="TonB-siderophor"/>
    <property type="match status" value="1"/>
</dbReference>
<keyword evidence="6 12" id="KW-0812">Transmembrane</keyword>
<reference evidence="16 17" key="1">
    <citation type="submission" date="2023-11" db="EMBL/GenBank/DDBJ databases">
        <title>MicrobeMod: A computational toolkit for identifying prokaryotic methylation and restriction-modification with nanopore sequencing.</title>
        <authorList>
            <person name="Crits-Christoph A."/>
            <person name="Kang S.C."/>
            <person name="Lee H."/>
            <person name="Ostrov N."/>
        </authorList>
    </citation>
    <scope>NUCLEOTIDE SEQUENCE [LARGE SCALE GENOMIC DNA]</scope>
    <source>
        <strain evidence="16 17">ATCC 25935</strain>
    </source>
</reference>
<dbReference type="EMBL" id="CP140152">
    <property type="protein sequence ID" value="WQH06460.1"/>
    <property type="molecule type" value="Genomic_DNA"/>
</dbReference>
<evidence type="ECO:0000256" key="1">
    <source>
        <dbReference type="ARBA" id="ARBA00004571"/>
    </source>
</evidence>
<dbReference type="SUPFAM" id="SSF56935">
    <property type="entry name" value="Porins"/>
    <property type="match status" value="1"/>
</dbReference>
<dbReference type="CDD" id="cd01347">
    <property type="entry name" value="ligand_gated_channel"/>
    <property type="match status" value="1"/>
</dbReference>
<keyword evidence="8 13" id="KW-0798">TonB box</keyword>
<feature type="signal peptide" evidence="14">
    <location>
        <begin position="1"/>
        <end position="32"/>
    </location>
</feature>
<keyword evidence="5" id="KW-0406">Ion transport</keyword>
<dbReference type="PANTHER" id="PTHR32552">
    <property type="entry name" value="FERRICHROME IRON RECEPTOR-RELATED"/>
    <property type="match status" value="1"/>
</dbReference>
<dbReference type="Gene3D" id="2.170.130.10">
    <property type="entry name" value="TonB-dependent receptor, plug domain"/>
    <property type="match status" value="1"/>
</dbReference>
<dbReference type="GeneID" id="43164131"/>
<keyword evidence="4 12" id="KW-1134">Transmembrane beta strand</keyword>
<dbReference type="PROSITE" id="PS52016">
    <property type="entry name" value="TONB_DEPENDENT_REC_3"/>
    <property type="match status" value="1"/>
</dbReference>
<evidence type="ECO:0000256" key="13">
    <source>
        <dbReference type="RuleBase" id="RU003357"/>
    </source>
</evidence>
<organism evidence="16 17">
    <name type="scientific">Duganella zoogloeoides</name>
    <dbReference type="NCBI Taxonomy" id="75659"/>
    <lineage>
        <taxon>Bacteria</taxon>
        <taxon>Pseudomonadati</taxon>
        <taxon>Pseudomonadota</taxon>
        <taxon>Betaproteobacteria</taxon>
        <taxon>Burkholderiales</taxon>
        <taxon>Oxalobacteraceae</taxon>
        <taxon>Telluria group</taxon>
        <taxon>Duganella</taxon>
    </lineage>
</organism>